<sequence>MCLLLAICIWLLYQVKHSHDKKKAFDANNVKIAERVDGGNQILKFGRKDLNHGVEVTSENEKHDEEEESEEDESKQDESIDKERGDGDDEIDEHDQEKVDEAAERGEEFSDEDKEARVEESEEKEEKKGESEDMGSSENHDHDVDDRNTQEAREENYKGDDASSAVVKDNQMIKTEVDNEGLRNSVEEHVNDGEKNNSENDLKTNSTEDGTIDQNDSKPNAGELPVATGDGETTVNNPSVHATNFDKGVEISMLKSENESLSNLPTTESVDQTPWHNNATEETSETPGLYLKNETTTLGTIQDQNATVEAGASDRENSNSESVALEHLERSNATTVMEETQTIVLEQIEKSNATTGSEESPNVVAEQTIVTEQSEKSITNVVVEQTQATILEQTEKSNETAVGDESQNAIPEQTAVSEESQKVEFENNDKSNTTTHVEESDDSAASPLTTSENADAAQIEASDSSSSLVTQEEKDAITDLVLPPAARPNFVSNLSSLEGNQAGLGNKEGQQGRGEGGMAKLGSEEGGLAELGNLEERAGNWATWKKGPGQQAET</sequence>
<name>A0ACC2MIF2_PERAE</name>
<proteinExistence type="predicted"/>
<evidence type="ECO:0000313" key="2">
    <source>
        <dbReference type="Proteomes" id="UP001234297"/>
    </source>
</evidence>
<evidence type="ECO:0000313" key="1">
    <source>
        <dbReference type="EMBL" id="KAJ8645413.1"/>
    </source>
</evidence>
<protein>
    <submittedName>
        <fullName evidence="1">Uncharacterized protein</fullName>
    </submittedName>
</protein>
<dbReference type="EMBL" id="CM056810">
    <property type="protein sequence ID" value="KAJ8645413.1"/>
    <property type="molecule type" value="Genomic_DNA"/>
</dbReference>
<keyword evidence="2" id="KW-1185">Reference proteome</keyword>
<dbReference type="Proteomes" id="UP001234297">
    <property type="component" value="Chromosome 2"/>
</dbReference>
<reference evidence="1 2" key="1">
    <citation type="journal article" date="2022" name="Hortic Res">
        <title>A haplotype resolved chromosomal level avocado genome allows analysis of novel avocado genes.</title>
        <authorList>
            <person name="Nath O."/>
            <person name="Fletcher S.J."/>
            <person name="Hayward A."/>
            <person name="Shaw L.M."/>
            <person name="Masouleh A.K."/>
            <person name="Furtado A."/>
            <person name="Henry R.J."/>
            <person name="Mitter N."/>
        </authorList>
    </citation>
    <scope>NUCLEOTIDE SEQUENCE [LARGE SCALE GENOMIC DNA]</scope>
    <source>
        <strain evidence="2">cv. Hass</strain>
    </source>
</reference>
<accession>A0ACC2MIF2</accession>
<comment type="caution">
    <text evidence="1">The sequence shown here is derived from an EMBL/GenBank/DDBJ whole genome shotgun (WGS) entry which is preliminary data.</text>
</comment>
<organism evidence="1 2">
    <name type="scientific">Persea americana</name>
    <name type="common">Avocado</name>
    <dbReference type="NCBI Taxonomy" id="3435"/>
    <lineage>
        <taxon>Eukaryota</taxon>
        <taxon>Viridiplantae</taxon>
        <taxon>Streptophyta</taxon>
        <taxon>Embryophyta</taxon>
        <taxon>Tracheophyta</taxon>
        <taxon>Spermatophyta</taxon>
        <taxon>Magnoliopsida</taxon>
        <taxon>Magnoliidae</taxon>
        <taxon>Laurales</taxon>
        <taxon>Lauraceae</taxon>
        <taxon>Persea</taxon>
    </lineage>
</organism>
<gene>
    <name evidence="1" type="ORF">MRB53_007161</name>
</gene>